<gene>
    <name evidence="2" type="ORF">N0V91_007744</name>
</gene>
<sequence length="407" mass="44851">MTSGAIFDRFDQNIIDSPPFSTEELDALESNFEKVCDDNGHIDRAAFSSFVASRGDLTPALREAIGILFDSLCYLSTAPLQTPSPSPDFLTRKALKRALVWSFPQKASSVMTNTSGYRERSPADHRRLIFQSLATLHQGRCPPVDSDLARALAADNARDFPPGYRGGPVEDEDVNYDRDGDEMYHDVLDFLASTQPYPDLLDSLCSLLSLVFFDEARRIYANTGCTKPGLVLTLPRMVQLETFLYNSISMLDIRRLEKCRSSNGLVEAINNIKEYALLVVSGHTATNEAYVYGIFIARPPIDGPCIQNGGSDLDETALLFQLSPTHDVFRGTIGTPAWHLNEDGLIFGSKDHGVALALDASLTKARFTHMIPNAGAGGRDVYHPTVHRGDFETLLSIDAIELWGKLV</sequence>
<evidence type="ECO:0000259" key="1">
    <source>
        <dbReference type="Pfam" id="PF07534"/>
    </source>
</evidence>
<feature type="domain" description="TLDc" evidence="1">
    <location>
        <begin position="261"/>
        <end position="404"/>
    </location>
</feature>
<dbReference type="Pfam" id="PF07534">
    <property type="entry name" value="TLD"/>
    <property type="match status" value="1"/>
</dbReference>
<name>A0A9W9D516_9PLEO</name>
<dbReference type="Proteomes" id="UP001140510">
    <property type="component" value="Unassembled WGS sequence"/>
</dbReference>
<dbReference type="EMBL" id="JAPEVA010000070">
    <property type="protein sequence ID" value="KAJ4401703.1"/>
    <property type="molecule type" value="Genomic_DNA"/>
</dbReference>
<reference evidence="2" key="1">
    <citation type="submission" date="2022-10" db="EMBL/GenBank/DDBJ databases">
        <title>Tapping the CABI collections for fungal endophytes: first genome assemblies for Collariella, Neodidymelliopsis, Ascochyta clinopodiicola, Didymella pomorum, Didymosphaeria variabile, Neocosmospora piperis and Neocucurbitaria cava.</title>
        <authorList>
            <person name="Hill R."/>
        </authorList>
    </citation>
    <scope>NUCLEOTIDE SEQUENCE</scope>
    <source>
        <strain evidence="2">IMI 355091</strain>
    </source>
</reference>
<accession>A0A9W9D516</accession>
<evidence type="ECO:0000313" key="3">
    <source>
        <dbReference type="Proteomes" id="UP001140510"/>
    </source>
</evidence>
<comment type="caution">
    <text evidence="2">The sequence shown here is derived from an EMBL/GenBank/DDBJ whole genome shotgun (WGS) entry which is preliminary data.</text>
</comment>
<dbReference type="InterPro" id="IPR006571">
    <property type="entry name" value="TLDc_dom"/>
</dbReference>
<dbReference type="OrthoDB" id="5377405at2759"/>
<organism evidence="2 3">
    <name type="scientific">Didymella pomorum</name>
    <dbReference type="NCBI Taxonomy" id="749634"/>
    <lineage>
        <taxon>Eukaryota</taxon>
        <taxon>Fungi</taxon>
        <taxon>Dikarya</taxon>
        <taxon>Ascomycota</taxon>
        <taxon>Pezizomycotina</taxon>
        <taxon>Dothideomycetes</taxon>
        <taxon>Pleosporomycetidae</taxon>
        <taxon>Pleosporales</taxon>
        <taxon>Pleosporineae</taxon>
        <taxon>Didymellaceae</taxon>
        <taxon>Didymella</taxon>
    </lineage>
</organism>
<proteinExistence type="predicted"/>
<keyword evidence="3" id="KW-1185">Reference proteome</keyword>
<protein>
    <recommendedName>
        <fullName evidence="1">TLDc domain-containing protein</fullName>
    </recommendedName>
</protein>
<dbReference type="AlphaFoldDB" id="A0A9W9D516"/>
<evidence type="ECO:0000313" key="2">
    <source>
        <dbReference type="EMBL" id="KAJ4401703.1"/>
    </source>
</evidence>